<dbReference type="Pfam" id="PF08327">
    <property type="entry name" value="AHSA1"/>
    <property type="match status" value="1"/>
</dbReference>
<dbReference type="InterPro" id="IPR013538">
    <property type="entry name" value="ASHA1/2-like_C"/>
</dbReference>
<reference evidence="2 3" key="1">
    <citation type="submission" date="2021-07" db="EMBL/GenBank/DDBJ databases">
        <title>A novel Jannaschia species isolated from marine dinoflagellate Ceratoperidinium margalefii.</title>
        <authorList>
            <person name="Jiang Y."/>
            <person name="Li Z."/>
        </authorList>
    </citation>
    <scope>NUCLEOTIDE SEQUENCE [LARGE SCALE GENOMIC DNA]</scope>
    <source>
        <strain evidence="2 3">J12C1-MA-4</strain>
    </source>
</reference>
<gene>
    <name evidence="2" type="ORF">KYE46_14860</name>
</gene>
<dbReference type="KEGG" id="gce:KYE46_14860"/>
<sequence>MTDVVTLERVLPASAAQVFAKITTPDQMVRWWGHADMTVPKHDLDFSRPGPWYAVMEQPDGTQLMVSGTVTEVDPPRFIAFTWGWHEGGPGGPRGTETNVTIEISAAGEDRATMILRHFDLGTDDARAGHARGWLAIFDKLERGLA</sequence>
<organism evidence="2 3">
    <name type="scientific">Gymnodinialimonas ceratoperidinii</name>
    <dbReference type="NCBI Taxonomy" id="2856823"/>
    <lineage>
        <taxon>Bacteria</taxon>
        <taxon>Pseudomonadati</taxon>
        <taxon>Pseudomonadota</taxon>
        <taxon>Alphaproteobacteria</taxon>
        <taxon>Rhodobacterales</taxon>
        <taxon>Paracoccaceae</taxon>
        <taxon>Gymnodinialimonas</taxon>
    </lineage>
</organism>
<evidence type="ECO:0000313" key="2">
    <source>
        <dbReference type="EMBL" id="QXT39191.1"/>
    </source>
</evidence>
<evidence type="ECO:0000259" key="1">
    <source>
        <dbReference type="Pfam" id="PF08327"/>
    </source>
</evidence>
<dbReference type="Proteomes" id="UP000825009">
    <property type="component" value="Chromosome"/>
</dbReference>
<dbReference type="AlphaFoldDB" id="A0A8F6TUH2"/>
<keyword evidence="3" id="KW-1185">Reference proteome</keyword>
<proteinExistence type="predicted"/>
<name>A0A8F6TUH2_9RHOB</name>
<protein>
    <submittedName>
        <fullName evidence="2">SRPBCC domain-containing protein</fullName>
    </submittedName>
</protein>
<accession>A0A8F6TUH2</accession>
<dbReference type="CDD" id="cd07814">
    <property type="entry name" value="SRPBCC_CalC_Aha1-like"/>
    <property type="match status" value="1"/>
</dbReference>
<evidence type="ECO:0000313" key="3">
    <source>
        <dbReference type="Proteomes" id="UP000825009"/>
    </source>
</evidence>
<dbReference type="RefSeq" id="WP_219001592.1">
    <property type="nucleotide sequence ID" value="NZ_CP079194.1"/>
</dbReference>
<dbReference type="EMBL" id="CP079194">
    <property type="protein sequence ID" value="QXT39191.1"/>
    <property type="molecule type" value="Genomic_DNA"/>
</dbReference>
<feature type="domain" description="Activator of Hsp90 ATPase homologue 1/2-like C-terminal" evidence="1">
    <location>
        <begin position="13"/>
        <end position="143"/>
    </location>
</feature>